<evidence type="ECO:0000313" key="2">
    <source>
        <dbReference type="EMBL" id="KMV15914.1"/>
    </source>
</evidence>
<evidence type="ECO:0000313" key="3">
    <source>
        <dbReference type="Proteomes" id="UP000037594"/>
    </source>
</evidence>
<evidence type="ECO:0000256" key="1">
    <source>
        <dbReference type="SAM" id="MobiDB-lite"/>
    </source>
</evidence>
<dbReference type="AlphaFoldDB" id="A0A0J8WSC9"/>
<proteinExistence type="predicted"/>
<reference evidence="2 3" key="1">
    <citation type="submission" date="2015-06" db="EMBL/GenBank/DDBJ databases">
        <title>Genome sequence of Mycobacterium conceptionense strain MLE.</title>
        <authorList>
            <person name="Greninger A.L."/>
            <person name="Cunningham G."/>
            <person name="Chiu C.Y."/>
            <person name="Miller S."/>
        </authorList>
    </citation>
    <scope>NUCLEOTIDE SEQUENCE [LARGE SCALE GENOMIC DNA]</scope>
    <source>
        <strain evidence="2 3">MLE</strain>
    </source>
</reference>
<comment type="caution">
    <text evidence="2">The sequence shown here is derived from an EMBL/GenBank/DDBJ whole genome shotgun (WGS) entry which is preliminary data.</text>
</comment>
<dbReference type="Proteomes" id="UP000037594">
    <property type="component" value="Unassembled WGS sequence"/>
</dbReference>
<dbReference type="EMBL" id="LFOD01000025">
    <property type="protein sequence ID" value="KMV15914.1"/>
    <property type="molecule type" value="Genomic_DNA"/>
</dbReference>
<organism evidence="2 3">
    <name type="scientific">Mycolicibacterium conceptionense</name>
    <dbReference type="NCBI Taxonomy" id="451644"/>
    <lineage>
        <taxon>Bacteria</taxon>
        <taxon>Bacillati</taxon>
        <taxon>Actinomycetota</taxon>
        <taxon>Actinomycetes</taxon>
        <taxon>Mycobacteriales</taxon>
        <taxon>Mycobacteriaceae</taxon>
        <taxon>Mycolicibacterium</taxon>
    </lineage>
</organism>
<name>A0A0J8WSC9_9MYCO</name>
<sequence>MSLSATGWWQFSQVKRVSLVSTRDIRATSVHTPERPAFDEQCSGNPHVNRVSQRQGVGSADKPSGLHEPEKAPAVDTRDNCATMVDTRDSPATVERDGSSPEGLNTPLDTFAPAPDANRTHQAIQPLLELHAKGCTRGVVELR</sequence>
<feature type="compositionally biased region" description="Basic and acidic residues" evidence="1">
    <location>
        <begin position="64"/>
        <end position="79"/>
    </location>
</feature>
<accession>A0A0J8WSC9</accession>
<gene>
    <name evidence="2" type="ORF">ACT17_22720</name>
</gene>
<feature type="compositionally biased region" description="Basic and acidic residues" evidence="1">
    <location>
        <begin position="86"/>
        <end position="99"/>
    </location>
</feature>
<feature type="compositionally biased region" description="Polar residues" evidence="1">
    <location>
        <begin position="42"/>
        <end position="56"/>
    </location>
</feature>
<protein>
    <submittedName>
        <fullName evidence="2">Uncharacterized protein</fullName>
    </submittedName>
</protein>
<dbReference type="PATRIC" id="fig|451644.5.peg.4689"/>
<feature type="region of interest" description="Disordered" evidence="1">
    <location>
        <begin position="31"/>
        <end position="116"/>
    </location>
</feature>